<dbReference type="GO" id="GO:0000171">
    <property type="term" value="F:ribonuclease MRP activity"/>
    <property type="evidence" value="ECO:0007669"/>
    <property type="project" value="TreeGrafter"/>
</dbReference>
<dbReference type="InterPro" id="IPR049128">
    <property type="entry name" value="Pop8-like_dom"/>
</dbReference>
<dbReference type="PANTHER" id="PTHR28173:SF1">
    <property type="entry name" value="RIBONUCLEASES P_MRP PROTEIN SUBUNIT POP8"/>
    <property type="match status" value="1"/>
</dbReference>
<dbReference type="InterPro" id="IPR020347">
    <property type="entry name" value="Pop8"/>
</dbReference>
<dbReference type="GO" id="GO:0034965">
    <property type="term" value="P:intronic box C/D snoRNA processing"/>
    <property type="evidence" value="ECO:0007669"/>
    <property type="project" value="TreeGrafter"/>
</dbReference>
<reference evidence="2" key="1">
    <citation type="submission" date="2021-10" db="EMBL/GenBank/DDBJ databases">
        <authorList>
            <person name="Piombo E."/>
        </authorList>
    </citation>
    <scope>NUCLEOTIDE SEQUENCE</scope>
</reference>
<dbReference type="GO" id="GO:0008033">
    <property type="term" value="P:tRNA processing"/>
    <property type="evidence" value="ECO:0007669"/>
    <property type="project" value="InterPro"/>
</dbReference>
<dbReference type="GO" id="GO:0005655">
    <property type="term" value="C:nucleolar ribonuclease P complex"/>
    <property type="evidence" value="ECO:0007669"/>
    <property type="project" value="InterPro"/>
</dbReference>
<dbReference type="GO" id="GO:0004526">
    <property type="term" value="F:ribonuclease P activity"/>
    <property type="evidence" value="ECO:0007669"/>
    <property type="project" value="TreeGrafter"/>
</dbReference>
<evidence type="ECO:0000313" key="3">
    <source>
        <dbReference type="Proteomes" id="UP000696573"/>
    </source>
</evidence>
<protein>
    <recommendedName>
        <fullName evidence="1">Ribonucleases P/MRP subunit Pop8-like domain-containing protein</fullName>
    </recommendedName>
</protein>
<dbReference type="OrthoDB" id="5530243at2759"/>
<comment type="caution">
    <text evidence="2">The sequence shown here is derived from an EMBL/GenBank/DDBJ whole genome shotgun (WGS) entry which is preliminary data.</text>
</comment>
<dbReference type="PANTHER" id="PTHR28173">
    <property type="entry name" value="RIBONUCLEASES P/MRP PROTEIN SUBUNIT POP8"/>
    <property type="match status" value="1"/>
</dbReference>
<keyword evidence="3" id="KW-1185">Reference proteome</keyword>
<dbReference type="GO" id="GO:0000294">
    <property type="term" value="P:nuclear-transcribed mRNA catabolic process, RNase MRP-dependent"/>
    <property type="evidence" value="ECO:0007669"/>
    <property type="project" value="TreeGrafter"/>
</dbReference>
<dbReference type="GO" id="GO:0000172">
    <property type="term" value="C:ribonuclease MRP complex"/>
    <property type="evidence" value="ECO:0007669"/>
    <property type="project" value="InterPro"/>
</dbReference>
<dbReference type="AlphaFoldDB" id="A0A9N9VJ10"/>
<dbReference type="Pfam" id="PF20976">
    <property type="entry name" value="Pop8"/>
    <property type="match status" value="1"/>
</dbReference>
<evidence type="ECO:0000313" key="2">
    <source>
        <dbReference type="EMBL" id="CAH0024121.1"/>
    </source>
</evidence>
<sequence>MTQSTPSHSANTLISKKPRLEKSHDLLTCTVKNPQFSYALLELVSDSEDAELDNLQVQSFCNAALRQFLGITGAAIPIDVLKVQGKECWVRVPQPELGAFAAGITAWRGTIEDGAQNILRLKQCSDYLGSMVGGYGQDTLWNS</sequence>
<proteinExistence type="predicted"/>
<dbReference type="Proteomes" id="UP000696573">
    <property type="component" value="Unassembled WGS sequence"/>
</dbReference>
<feature type="domain" description="Ribonucleases P/MRP subunit Pop8-like" evidence="1">
    <location>
        <begin position="35"/>
        <end position="107"/>
    </location>
</feature>
<accession>A0A9N9VJ10</accession>
<dbReference type="EMBL" id="CABFNQ020000694">
    <property type="protein sequence ID" value="CAH0024121.1"/>
    <property type="molecule type" value="Genomic_DNA"/>
</dbReference>
<evidence type="ECO:0000259" key="1">
    <source>
        <dbReference type="Pfam" id="PF20976"/>
    </source>
</evidence>
<gene>
    <name evidence="2" type="ORF">CRHIZ90672A_00000537</name>
</gene>
<organism evidence="2 3">
    <name type="scientific">Clonostachys rhizophaga</name>
    <dbReference type="NCBI Taxonomy" id="160324"/>
    <lineage>
        <taxon>Eukaryota</taxon>
        <taxon>Fungi</taxon>
        <taxon>Dikarya</taxon>
        <taxon>Ascomycota</taxon>
        <taxon>Pezizomycotina</taxon>
        <taxon>Sordariomycetes</taxon>
        <taxon>Hypocreomycetidae</taxon>
        <taxon>Hypocreales</taxon>
        <taxon>Bionectriaceae</taxon>
        <taxon>Clonostachys</taxon>
    </lineage>
</organism>
<name>A0A9N9VJ10_9HYPO</name>